<evidence type="ECO:0000256" key="1">
    <source>
        <dbReference type="SAM" id="MobiDB-lite"/>
    </source>
</evidence>
<dbReference type="PANTHER" id="PTHR12505:SF25">
    <property type="entry name" value="BAH AND COILED-COIL DOMAIN-CONTAINING PROTEIN 1-LIKE ISOFORM X1"/>
    <property type="match status" value="1"/>
</dbReference>
<proteinExistence type="predicted"/>
<dbReference type="Proteomes" id="UP000283210">
    <property type="component" value="Chromosome 8"/>
</dbReference>
<evidence type="ECO:0008006" key="4">
    <source>
        <dbReference type="Google" id="ProtNLM"/>
    </source>
</evidence>
<protein>
    <recommendedName>
        <fullName evidence="4">BAH domain-containing protein</fullName>
    </recommendedName>
</protein>
<sequence length="438" mass="48120">MWRKPRPKGDRVEVKWSKAIKEIEGMKVRDGENKIIEGGREIEKGTLGSRSKSSGLMGNSSASFMGTFLASSLGSPPSHPPHPSRPPSSPSSPSFRSGPHSSASQIWFPHSHEAGPGYPRFSGSLAHTFLPMSHLDHHANSGVLYGQHRFYDTQKENFYLRGLPSQPPLISTNHSMPPMSRPGSGHSQGSCSRDRDSGMGTGIHKGLKEGSVERGVISVKDKERTSSKQEAKERQQQQQQQHHNNPTRQTTHQHHSHNHPQHPHYPQHPLPLEDVNSRALERHKASLTMEYSKDHPQTMGKPLSACLHNGKMQNGDAGTGAKVSLSSCGGDGTSIRAMGVGGSTQGRHLGSSGGNRCTKEGCPHPYTWVLLLELHTLTPIRILIPTHTLIPEVSTAFSSTQVIHTIRIIRTTHTTIQIFSVQLQLLLWPTLLPKREGQ</sequence>
<feature type="compositionally biased region" description="Pro residues" evidence="1">
    <location>
        <begin position="77"/>
        <end position="90"/>
    </location>
</feature>
<name>A0A3S2M7N0_ORYJA</name>
<organism evidence="2 3">
    <name type="scientific">Oryzias javanicus</name>
    <name type="common">Javanese ricefish</name>
    <name type="synonym">Aplocheilus javanicus</name>
    <dbReference type="NCBI Taxonomy" id="123683"/>
    <lineage>
        <taxon>Eukaryota</taxon>
        <taxon>Metazoa</taxon>
        <taxon>Chordata</taxon>
        <taxon>Craniata</taxon>
        <taxon>Vertebrata</taxon>
        <taxon>Euteleostomi</taxon>
        <taxon>Actinopterygii</taxon>
        <taxon>Neopterygii</taxon>
        <taxon>Teleostei</taxon>
        <taxon>Neoteleostei</taxon>
        <taxon>Acanthomorphata</taxon>
        <taxon>Ovalentaria</taxon>
        <taxon>Atherinomorphae</taxon>
        <taxon>Beloniformes</taxon>
        <taxon>Adrianichthyidae</taxon>
        <taxon>Oryziinae</taxon>
        <taxon>Oryzias</taxon>
    </lineage>
</organism>
<feature type="region of interest" description="Disordered" evidence="1">
    <location>
        <begin position="161"/>
        <end position="271"/>
    </location>
</feature>
<feature type="compositionally biased region" description="Basic residues" evidence="1">
    <location>
        <begin position="251"/>
        <end position="262"/>
    </location>
</feature>
<reference evidence="2 3" key="2">
    <citation type="submission" date="2019-01" db="EMBL/GenBank/DDBJ databases">
        <title>A chromosome length genome reference of the Java medaka (oryzias javanicus).</title>
        <authorList>
            <person name="Herpin A."/>
            <person name="Takehana Y."/>
            <person name="Naruse K."/>
            <person name="Ansai S."/>
            <person name="Kawaguchi M."/>
        </authorList>
    </citation>
    <scope>NUCLEOTIDE SEQUENCE [LARGE SCALE GENOMIC DNA]</scope>
    <source>
        <strain evidence="2">RS831</strain>
        <tissue evidence="2">Whole body</tissue>
    </source>
</reference>
<evidence type="ECO:0000313" key="3">
    <source>
        <dbReference type="Proteomes" id="UP000283210"/>
    </source>
</evidence>
<feature type="compositionally biased region" description="Low complexity" evidence="1">
    <location>
        <begin position="236"/>
        <end position="250"/>
    </location>
</feature>
<dbReference type="PANTHER" id="PTHR12505">
    <property type="entry name" value="PHD FINGER TRANSCRIPTION FACTOR"/>
    <property type="match status" value="1"/>
</dbReference>
<gene>
    <name evidence="2" type="ORF">OJAV_G00079260</name>
</gene>
<evidence type="ECO:0000313" key="2">
    <source>
        <dbReference type="EMBL" id="RVE69587.1"/>
    </source>
</evidence>
<reference evidence="2 3" key="1">
    <citation type="submission" date="2018-11" db="EMBL/GenBank/DDBJ databases">
        <authorList>
            <person name="Lopez-Roques C."/>
            <person name="Donnadieu C."/>
            <person name="Bouchez O."/>
            <person name="Klopp C."/>
            <person name="Cabau C."/>
            <person name="Zahm M."/>
        </authorList>
    </citation>
    <scope>NUCLEOTIDE SEQUENCE [LARGE SCALE GENOMIC DNA]</scope>
    <source>
        <strain evidence="2">RS831</strain>
        <tissue evidence="2">Whole body</tissue>
    </source>
</reference>
<feature type="region of interest" description="Disordered" evidence="1">
    <location>
        <begin position="36"/>
        <end position="111"/>
    </location>
</feature>
<feature type="compositionally biased region" description="Polar residues" evidence="1">
    <location>
        <begin position="48"/>
        <end position="64"/>
    </location>
</feature>
<dbReference type="EMBL" id="CM012444">
    <property type="protein sequence ID" value="RVE69587.1"/>
    <property type="molecule type" value="Genomic_DNA"/>
</dbReference>
<feature type="compositionally biased region" description="Low complexity" evidence="1">
    <location>
        <begin position="91"/>
        <end position="104"/>
    </location>
</feature>
<feature type="compositionally biased region" description="Basic and acidic residues" evidence="1">
    <location>
        <begin position="219"/>
        <end position="235"/>
    </location>
</feature>
<keyword evidence="3" id="KW-1185">Reference proteome</keyword>
<accession>A0A3S2M7N0</accession>
<dbReference type="AlphaFoldDB" id="A0A3S2M7N0"/>
<dbReference type="InterPro" id="IPR052429">
    <property type="entry name" value="BAH_domain_protein"/>
</dbReference>
<dbReference type="OrthoDB" id="6426227at2759"/>